<dbReference type="Gene3D" id="3.30.428.10">
    <property type="entry name" value="HIT-like"/>
    <property type="match status" value="1"/>
</dbReference>
<evidence type="ECO:0000313" key="7">
    <source>
        <dbReference type="Proteomes" id="UP001301350"/>
    </source>
</evidence>
<evidence type="ECO:0000256" key="4">
    <source>
        <dbReference type="SAM" id="MobiDB-lite"/>
    </source>
</evidence>
<evidence type="ECO:0000256" key="1">
    <source>
        <dbReference type="ARBA" id="ARBA00022741"/>
    </source>
</evidence>
<dbReference type="InterPro" id="IPR036265">
    <property type="entry name" value="HIT-like_sf"/>
</dbReference>
<dbReference type="PROSITE" id="PS51084">
    <property type="entry name" value="HIT_2"/>
    <property type="match status" value="1"/>
</dbReference>
<dbReference type="SUPFAM" id="SSF54197">
    <property type="entry name" value="HIT-like"/>
    <property type="match status" value="1"/>
</dbReference>
<dbReference type="EMBL" id="JANCYW010000020">
    <property type="protein sequence ID" value="KAK4538807.1"/>
    <property type="molecule type" value="Genomic_DNA"/>
</dbReference>
<dbReference type="GO" id="GO:0000166">
    <property type="term" value="F:nucleotide binding"/>
    <property type="evidence" value="ECO:0007669"/>
    <property type="project" value="UniProtKB-KW"/>
</dbReference>
<accession>A0AAV9J2M6</accession>
<feature type="short sequence motif" description="Histidine triad motif" evidence="3">
    <location>
        <begin position="138"/>
        <end position="142"/>
    </location>
</feature>
<dbReference type="PANTHER" id="PTHR46243">
    <property type="entry name" value="BIS(5'-ADENOSYL)-TRIPHOSPHATASE"/>
    <property type="match status" value="1"/>
</dbReference>
<keyword evidence="2" id="KW-0378">Hydrolase</keyword>
<dbReference type="InterPro" id="IPR051884">
    <property type="entry name" value="Bis(5'-adenosyl)-TPase_reg"/>
</dbReference>
<feature type="region of interest" description="Disordered" evidence="4">
    <location>
        <begin position="168"/>
        <end position="187"/>
    </location>
</feature>
<dbReference type="PANTHER" id="PTHR46243:SF1">
    <property type="entry name" value="BIS(5'-ADENOSYL)-TRIPHOSPHATASE"/>
    <property type="match status" value="1"/>
</dbReference>
<keyword evidence="7" id="KW-1185">Reference proteome</keyword>
<reference evidence="6 7" key="1">
    <citation type="submission" date="2022-07" db="EMBL/GenBank/DDBJ databases">
        <title>Genome-wide signatures of adaptation to extreme environments.</title>
        <authorList>
            <person name="Cho C.H."/>
            <person name="Yoon H.S."/>
        </authorList>
    </citation>
    <scope>NUCLEOTIDE SEQUENCE [LARGE SCALE GENOMIC DNA]</scope>
    <source>
        <strain evidence="6 7">DBV 063 E5</strain>
    </source>
</reference>
<name>A0AAV9J2M6_CYACA</name>
<keyword evidence="1" id="KW-0547">Nucleotide-binding</keyword>
<dbReference type="FunFam" id="3.30.428.10:FF:000011">
    <property type="entry name" value="Fragile histidine triad"/>
    <property type="match status" value="1"/>
</dbReference>
<dbReference type="InterPro" id="IPR019808">
    <property type="entry name" value="Histidine_triad_CS"/>
</dbReference>
<comment type="caution">
    <text evidence="6">The sequence shown here is derived from an EMBL/GenBank/DDBJ whole genome shotgun (WGS) entry which is preliminary data.</text>
</comment>
<evidence type="ECO:0000256" key="2">
    <source>
        <dbReference type="ARBA" id="ARBA00022801"/>
    </source>
</evidence>
<dbReference type="PROSITE" id="PS00892">
    <property type="entry name" value="HIT_1"/>
    <property type="match status" value="1"/>
</dbReference>
<evidence type="ECO:0000313" key="6">
    <source>
        <dbReference type="EMBL" id="KAK4538807.1"/>
    </source>
</evidence>
<evidence type="ECO:0000256" key="3">
    <source>
        <dbReference type="PROSITE-ProRule" id="PRU00464"/>
    </source>
</evidence>
<sequence length="203" mass="23397">MTRAYSFYSIFRRRDGRARQRSRVSGSINGVLEETPEQRAREYAFGPHRIRRGVEVFFSTRLTYAMVNVRPIVEHHVLVVPRRCVARFADMTHEEVCDLWLSAQCIGARLEVYGQARGVTGLQFVLQDGSGSGQTVPHVHVHVVPRAPGDFEPNDLVYEALERSPLRRLSPDAATQRNRSDEDMTVEREELRRLFPEREHQVL</sequence>
<protein>
    <recommendedName>
        <fullName evidence="5">HIT domain-containing protein</fullName>
    </recommendedName>
</protein>
<feature type="domain" description="HIT" evidence="5">
    <location>
        <begin position="42"/>
        <end position="153"/>
    </location>
</feature>
<dbReference type="AlphaFoldDB" id="A0AAV9J2M6"/>
<gene>
    <name evidence="6" type="ORF">CDCA_CDCA20G4832</name>
</gene>
<dbReference type="InterPro" id="IPR011146">
    <property type="entry name" value="HIT-like"/>
</dbReference>
<feature type="compositionally biased region" description="Basic and acidic residues" evidence="4">
    <location>
        <begin position="178"/>
        <end position="187"/>
    </location>
</feature>
<evidence type="ECO:0000259" key="5">
    <source>
        <dbReference type="PROSITE" id="PS51084"/>
    </source>
</evidence>
<dbReference type="GO" id="GO:0016787">
    <property type="term" value="F:hydrolase activity"/>
    <property type="evidence" value="ECO:0007669"/>
    <property type="project" value="UniProtKB-KW"/>
</dbReference>
<dbReference type="Pfam" id="PF01230">
    <property type="entry name" value="HIT"/>
    <property type="match status" value="1"/>
</dbReference>
<proteinExistence type="predicted"/>
<dbReference type="Proteomes" id="UP001301350">
    <property type="component" value="Unassembled WGS sequence"/>
</dbReference>
<organism evidence="6 7">
    <name type="scientific">Cyanidium caldarium</name>
    <name type="common">Red alga</name>
    <dbReference type="NCBI Taxonomy" id="2771"/>
    <lineage>
        <taxon>Eukaryota</taxon>
        <taxon>Rhodophyta</taxon>
        <taxon>Bangiophyceae</taxon>
        <taxon>Cyanidiales</taxon>
        <taxon>Cyanidiaceae</taxon>
        <taxon>Cyanidium</taxon>
    </lineage>
</organism>